<evidence type="ECO:0000256" key="2">
    <source>
        <dbReference type="PROSITE-ProRule" id="PRU10038"/>
    </source>
</evidence>
<dbReference type="Proteomes" id="UP001415857">
    <property type="component" value="Unassembled WGS sequence"/>
</dbReference>
<dbReference type="EMBL" id="JBBPBK010000010">
    <property type="protein sequence ID" value="KAK9276544.1"/>
    <property type="molecule type" value="Genomic_DNA"/>
</dbReference>
<proteinExistence type="inferred from homology"/>
<dbReference type="InterPro" id="IPR029058">
    <property type="entry name" value="AB_hydrolase_fold"/>
</dbReference>
<organism evidence="4 5">
    <name type="scientific">Liquidambar formosana</name>
    <name type="common">Formosan gum</name>
    <dbReference type="NCBI Taxonomy" id="63359"/>
    <lineage>
        <taxon>Eukaryota</taxon>
        <taxon>Viridiplantae</taxon>
        <taxon>Streptophyta</taxon>
        <taxon>Embryophyta</taxon>
        <taxon>Tracheophyta</taxon>
        <taxon>Spermatophyta</taxon>
        <taxon>Magnoliopsida</taxon>
        <taxon>eudicotyledons</taxon>
        <taxon>Gunneridae</taxon>
        <taxon>Pentapetalae</taxon>
        <taxon>Saxifragales</taxon>
        <taxon>Altingiaceae</taxon>
        <taxon>Liquidambar</taxon>
    </lineage>
</organism>
<keyword evidence="5" id="KW-1185">Reference proteome</keyword>
<dbReference type="InterPro" id="IPR050466">
    <property type="entry name" value="Carboxylest/Gibb_receptor"/>
</dbReference>
<dbReference type="InterPro" id="IPR013094">
    <property type="entry name" value="AB_hydrolase_3"/>
</dbReference>
<dbReference type="PROSITE" id="PS01174">
    <property type="entry name" value="LIPASE_GDXG_SER"/>
    <property type="match status" value="1"/>
</dbReference>
<dbReference type="InterPro" id="IPR033140">
    <property type="entry name" value="Lipase_GDXG_put_SER_AS"/>
</dbReference>
<accession>A0AAP0REV1</accession>
<comment type="similarity">
    <text evidence="1">Belongs to the 'GDXG' lipolytic enzyme family.</text>
</comment>
<dbReference type="Gene3D" id="3.40.50.1820">
    <property type="entry name" value="alpha/beta hydrolase"/>
    <property type="match status" value="1"/>
</dbReference>
<evidence type="ECO:0000313" key="4">
    <source>
        <dbReference type="EMBL" id="KAK9276544.1"/>
    </source>
</evidence>
<dbReference type="Pfam" id="PF07859">
    <property type="entry name" value="Abhydrolase_3"/>
    <property type="match status" value="1"/>
</dbReference>
<comment type="caution">
    <text evidence="4">The sequence shown here is derived from an EMBL/GenBank/DDBJ whole genome shotgun (WGS) entry which is preliminary data.</text>
</comment>
<dbReference type="PANTHER" id="PTHR23024:SF409">
    <property type="entry name" value="CARBOXYLESTERASE 6-RELATED"/>
    <property type="match status" value="1"/>
</dbReference>
<feature type="active site" evidence="2">
    <location>
        <position position="175"/>
    </location>
</feature>
<sequence>MAAITLDPSLGLQQTSKDPRGVVIEEIDGLIRVYQDGRVERPQIVPCVTSALAPDICVTSQDMVIDKVTNIWARFYVPMKCQGRLPLLVYFHGGGFCVGSASWSCYHEFLAKLAAKSNCLIMSVNYRLAPENPLPAAYDDGFEALVWLKNQALYGPSQWWSTHCNFSSIFLAGDSAGANIAHNVATRLNSNNACKATALKPLGFKGTILIQPFFGGEARTQSEKYVAQPSRSALSLVASDTYWRLSLPCGANRDHPWCNPMAKGSIKLEEPRILPTLVCISEMDILRDRNMEFCAALASAGKRVEYVVYKGVGHAFQVLNKSPLSQTRTHEMMSHIKEFIS</sequence>
<dbReference type="PANTHER" id="PTHR23024">
    <property type="entry name" value="ARYLACETAMIDE DEACETYLASE"/>
    <property type="match status" value="1"/>
</dbReference>
<evidence type="ECO:0000313" key="5">
    <source>
        <dbReference type="Proteomes" id="UP001415857"/>
    </source>
</evidence>
<evidence type="ECO:0000259" key="3">
    <source>
        <dbReference type="Pfam" id="PF07859"/>
    </source>
</evidence>
<feature type="domain" description="Alpha/beta hydrolase fold-3" evidence="3">
    <location>
        <begin position="88"/>
        <end position="317"/>
    </location>
</feature>
<gene>
    <name evidence="4" type="ORF">L1049_006078</name>
</gene>
<protein>
    <recommendedName>
        <fullName evidence="3">Alpha/beta hydrolase fold-3 domain-containing protein</fullName>
    </recommendedName>
</protein>
<evidence type="ECO:0000256" key="1">
    <source>
        <dbReference type="ARBA" id="ARBA00010515"/>
    </source>
</evidence>
<dbReference type="AlphaFoldDB" id="A0AAP0REV1"/>
<dbReference type="GO" id="GO:0016787">
    <property type="term" value="F:hydrolase activity"/>
    <property type="evidence" value="ECO:0007669"/>
    <property type="project" value="InterPro"/>
</dbReference>
<dbReference type="SUPFAM" id="SSF53474">
    <property type="entry name" value="alpha/beta-Hydrolases"/>
    <property type="match status" value="1"/>
</dbReference>
<reference evidence="4 5" key="1">
    <citation type="journal article" date="2024" name="Plant J.">
        <title>Genome sequences and population genomics reveal climatic adaptation and genomic divergence between two closely related sweetgum species.</title>
        <authorList>
            <person name="Xu W.Q."/>
            <person name="Ren C.Q."/>
            <person name="Zhang X.Y."/>
            <person name="Comes H.P."/>
            <person name="Liu X.H."/>
            <person name="Li Y.G."/>
            <person name="Kettle C.J."/>
            <person name="Jalonen R."/>
            <person name="Gaisberger H."/>
            <person name="Ma Y.Z."/>
            <person name="Qiu Y.X."/>
        </authorList>
    </citation>
    <scope>NUCLEOTIDE SEQUENCE [LARGE SCALE GENOMIC DNA]</scope>
    <source>
        <strain evidence="4">Hangzhou</strain>
    </source>
</reference>
<name>A0AAP0REV1_LIQFO</name>